<evidence type="ECO:0000313" key="13">
    <source>
        <dbReference type="Proteomes" id="UP001147752"/>
    </source>
</evidence>
<dbReference type="OrthoDB" id="4078873at2759"/>
<organism evidence="12 13">
    <name type="scientific">Penicillium concentricum</name>
    <dbReference type="NCBI Taxonomy" id="293559"/>
    <lineage>
        <taxon>Eukaryota</taxon>
        <taxon>Fungi</taxon>
        <taxon>Dikarya</taxon>
        <taxon>Ascomycota</taxon>
        <taxon>Pezizomycotina</taxon>
        <taxon>Eurotiomycetes</taxon>
        <taxon>Eurotiomycetidae</taxon>
        <taxon>Eurotiales</taxon>
        <taxon>Aspergillaceae</taxon>
        <taxon>Penicillium</taxon>
    </lineage>
</organism>
<evidence type="ECO:0000256" key="4">
    <source>
        <dbReference type="ARBA" id="ARBA00022496"/>
    </source>
</evidence>
<evidence type="ECO:0000256" key="7">
    <source>
        <dbReference type="ARBA" id="ARBA00023004"/>
    </source>
</evidence>
<comment type="subcellular location">
    <subcellularLocation>
        <location evidence="1">Membrane</location>
        <topology evidence="1">Multi-pass membrane protein</topology>
    </subcellularLocation>
</comment>
<gene>
    <name evidence="12" type="ORF">N7517_006654</name>
</gene>
<dbReference type="EMBL" id="JAPZBT010000002">
    <property type="protein sequence ID" value="KAJ5374648.1"/>
    <property type="molecule type" value="Genomic_DNA"/>
</dbReference>
<feature type="transmembrane region" description="Helical" evidence="10">
    <location>
        <begin position="412"/>
        <end position="433"/>
    </location>
</feature>
<comment type="caution">
    <text evidence="12">The sequence shown here is derived from an EMBL/GenBank/DDBJ whole genome shotgun (WGS) entry which is preliminary data.</text>
</comment>
<feature type="transmembrane region" description="Helical" evidence="10">
    <location>
        <begin position="445"/>
        <end position="465"/>
    </location>
</feature>
<keyword evidence="13" id="KW-1185">Reference proteome</keyword>
<keyword evidence="5 10" id="KW-0812">Transmembrane</keyword>
<evidence type="ECO:0000256" key="2">
    <source>
        <dbReference type="ARBA" id="ARBA00008335"/>
    </source>
</evidence>
<dbReference type="GO" id="GO:0022857">
    <property type="term" value="F:transmembrane transporter activity"/>
    <property type="evidence" value="ECO:0007669"/>
    <property type="project" value="InterPro"/>
</dbReference>
<dbReference type="GO" id="GO:0005886">
    <property type="term" value="C:plasma membrane"/>
    <property type="evidence" value="ECO:0007669"/>
    <property type="project" value="TreeGrafter"/>
</dbReference>
<evidence type="ECO:0000256" key="9">
    <source>
        <dbReference type="ARBA" id="ARBA00023136"/>
    </source>
</evidence>
<dbReference type="InterPro" id="IPR036259">
    <property type="entry name" value="MFS_trans_sf"/>
</dbReference>
<feature type="transmembrane region" description="Helical" evidence="10">
    <location>
        <begin position="509"/>
        <end position="531"/>
    </location>
</feature>
<feature type="transmembrane region" description="Helical" evidence="10">
    <location>
        <begin position="301"/>
        <end position="321"/>
    </location>
</feature>
<dbReference type="PROSITE" id="PS50850">
    <property type="entry name" value="MFS"/>
    <property type="match status" value="1"/>
</dbReference>
<keyword evidence="3" id="KW-0813">Transport</keyword>
<dbReference type="InterPro" id="IPR020846">
    <property type="entry name" value="MFS_dom"/>
</dbReference>
<name>A0A9W9VA72_9EURO</name>
<dbReference type="AlphaFoldDB" id="A0A9W9VA72"/>
<evidence type="ECO:0000256" key="5">
    <source>
        <dbReference type="ARBA" id="ARBA00022692"/>
    </source>
</evidence>
<dbReference type="PANTHER" id="PTHR23501">
    <property type="entry name" value="MAJOR FACILITATOR SUPERFAMILY"/>
    <property type="match status" value="1"/>
</dbReference>
<evidence type="ECO:0000256" key="6">
    <source>
        <dbReference type="ARBA" id="ARBA00022989"/>
    </source>
</evidence>
<keyword evidence="7" id="KW-0408">Iron</keyword>
<feature type="transmembrane region" description="Helical" evidence="10">
    <location>
        <begin position="189"/>
        <end position="211"/>
    </location>
</feature>
<sequence length="617" mass="68914">MTLRPLIQRARSVFHRMKVDNDEASSSVDVDRNTVEPEKSDGQIIHPEEALPNNGAELPGVPYEELQHGIQEVEAVAQTWSRASLIFVFINMWFLYFTYAWISSVDGSLSTYVASSFQQHSLSGLPTAIADAFSAAVFLPVAKMMDTWGRAEGFLVMSICATVGLILMASCNSFPLYCAANVREHPQTIKQILMVFYYIGFGGMQFAVDVITADLSQLKNRALAYAFTSSPYIITAFAGPKVAGLFYANTGWRWAYGTFAIIFPIVAAPLFFVLKFNLTKAKKGNAVVIRENSGRSFLQSVWFWTLEFDLIGVFIFTTGLVLFELPFDIASEAPNGWGTDYIIAMIVVGFSMLFFFGFYERYIAPTPLLPYSFLTNRTVVGACLLDATYQLSNYCWNNYFSNFLQVVNDLTIAEAGYIVNTFDVVSGVLLFFVGWAIRKTGRFKWLLYISVPLYIFAQGLMIYFRRPGQNIGYQVMCQIFISIAGSIFIIVQQLAILAAVDHQHVATALALLNVVGTIGDSAGLTISMAIWNNTYKKALTRYLPDLTNLEMIYEDLETQLKYAPGTPMREGIQKAYGYTQVRMLSAGLGVMVLAFAWTIMIKNINLKKVAQVKGMVF</sequence>
<feature type="transmembrane region" description="Helical" evidence="10">
    <location>
        <begin position="122"/>
        <end position="142"/>
    </location>
</feature>
<feature type="transmembrane region" description="Helical" evidence="10">
    <location>
        <begin position="154"/>
        <end position="177"/>
    </location>
</feature>
<dbReference type="GO" id="GO:0010106">
    <property type="term" value="P:cellular response to iron ion starvation"/>
    <property type="evidence" value="ECO:0007669"/>
    <property type="project" value="UniProtKB-ARBA"/>
</dbReference>
<evidence type="ECO:0000256" key="10">
    <source>
        <dbReference type="SAM" id="Phobius"/>
    </source>
</evidence>
<feature type="transmembrane region" description="Helical" evidence="10">
    <location>
        <begin position="341"/>
        <end position="359"/>
    </location>
</feature>
<feature type="domain" description="Major facilitator superfamily (MFS) profile" evidence="11">
    <location>
        <begin position="84"/>
        <end position="604"/>
    </location>
</feature>
<reference evidence="12" key="1">
    <citation type="submission" date="2022-12" db="EMBL/GenBank/DDBJ databases">
        <authorList>
            <person name="Petersen C."/>
        </authorList>
    </citation>
    <scope>NUCLEOTIDE SEQUENCE</scope>
    <source>
        <strain evidence="12">IBT 3081</strain>
    </source>
</reference>
<keyword evidence="4" id="KW-0410">Iron transport</keyword>
<feature type="transmembrane region" description="Helical" evidence="10">
    <location>
        <begin position="471"/>
        <end position="497"/>
    </location>
</feature>
<evidence type="ECO:0000256" key="1">
    <source>
        <dbReference type="ARBA" id="ARBA00004141"/>
    </source>
</evidence>
<dbReference type="Proteomes" id="UP001147752">
    <property type="component" value="Unassembled WGS sequence"/>
</dbReference>
<evidence type="ECO:0000313" key="12">
    <source>
        <dbReference type="EMBL" id="KAJ5374648.1"/>
    </source>
</evidence>
<evidence type="ECO:0000256" key="3">
    <source>
        <dbReference type="ARBA" id="ARBA00022448"/>
    </source>
</evidence>
<accession>A0A9W9VA72</accession>
<protein>
    <recommendedName>
        <fullName evidence="11">Major facilitator superfamily (MFS) profile domain-containing protein</fullName>
    </recommendedName>
</protein>
<dbReference type="FunFam" id="1.20.1250.20:FF:000302">
    <property type="entry name" value="MFS siderochrome iron transporter MirB"/>
    <property type="match status" value="1"/>
</dbReference>
<feature type="transmembrane region" description="Helical" evidence="10">
    <location>
        <begin position="223"/>
        <end position="248"/>
    </location>
</feature>
<dbReference type="Pfam" id="PF07690">
    <property type="entry name" value="MFS_1"/>
    <property type="match status" value="1"/>
</dbReference>
<reference evidence="12" key="2">
    <citation type="journal article" date="2023" name="IMA Fungus">
        <title>Comparative genomic study of the Penicillium genus elucidates a diverse pangenome and 15 lateral gene transfer events.</title>
        <authorList>
            <person name="Petersen C."/>
            <person name="Sorensen T."/>
            <person name="Nielsen M.R."/>
            <person name="Sondergaard T.E."/>
            <person name="Sorensen J.L."/>
            <person name="Fitzpatrick D.A."/>
            <person name="Frisvad J.C."/>
            <person name="Nielsen K.L."/>
        </authorList>
    </citation>
    <scope>NUCLEOTIDE SEQUENCE</scope>
    <source>
        <strain evidence="12">IBT 3081</strain>
    </source>
</reference>
<feature type="transmembrane region" description="Helical" evidence="10">
    <location>
        <begin position="254"/>
        <end position="274"/>
    </location>
</feature>
<proteinExistence type="inferred from homology"/>
<keyword evidence="9 10" id="KW-0472">Membrane</keyword>
<dbReference type="RefSeq" id="XP_056580634.1">
    <property type="nucleotide sequence ID" value="XM_056724384.1"/>
</dbReference>
<dbReference type="PANTHER" id="PTHR23501:SF50">
    <property type="entry name" value="MFS SIDEROCHROME IRON TRANSPORTER MIRB (AFU_ORTHOLOGUE AFUA_3G03640)-RELATED"/>
    <property type="match status" value="1"/>
</dbReference>
<feature type="transmembrane region" description="Helical" evidence="10">
    <location>
        <begin position="583"/>
        <end position="601"/>
    </location>
</feature>
<evidence type="ECO:0000256" key="8">
    <source>
        <dbReference type="ARBA" id="ARBA00023065"/>
    </source>
</evidence>
<comment type="similarity">
    <text evidence="2">Belongs to the major facilitator superfamily.</text>
</comment>
<dbReference type="GO" id="GO:0006826">
    <property type="term" value="P:iron ion transport"/>
    <property type="evidence" value="ECO:0007669"/>
    <property type="project" value="UniProtKB-KW"/>
</dbReference>
<feature type="transmembrane region" description="Helical" evidence="10">
    <location>
        <begin position="83"/>
        <end position="102"/>
    </location>
</feature>
<keyword evidence="6 10" id="KW-1133">Transmembrane helix</keyword>
<dbReference type="GeneID" id="81463567"/>
<dbReference type="Gene3D" id="1.20.1250.20">
    <property type="entry name" value="MFS general substrate transporter like domains"/>
    <property type="match status" value="2"/>
</dbReference>
<dbReference type="SUPFAM" id="SSF103473">
    <property type="entry name" value="MFS general substrate transporter"/>
    <property type="match status" value="1"/>
</dbReference>
<evidence type="ECO:0000259" key="11">
    <source>
        <dbReference type="PROSITE" id="PS50850"/>
    </source>
</evidence>
<dbReference type="FunFam" id="1.20.1250.20:FF:000284">
    <property type="entry name" value="Siderophore iron transporter mirB"/>
    <property type="match status" value="1"/>
</dbReference>
<keyword evidence="8" id="KW-0406">Ion transport</keyword>
<dbReference type="InterPro" id="IPR011701">
    <property type="entry name" value="MFS"/>
</dbReference>